<feature type="domain" description="ATP-grasp" evidence="3">
    <location>
        <begin position="125"/>
        <end position="315"/>
    </location>
</feature>
<dbReference type="SUPFAM" id="SSF56059">
    <property type="entry name" value="Glutathione synthetase ATP-binding domain-like"/>
    <property type="match status" value="1"/>
</dbReference>
<organism evidence="4 5">
    <name type="scientific">Natranaeroarchaeum aerophilus</name>
    <dbReference type="NCBI Taxonomy" id="2917711"/>
    <lineage>
        <taxon>Archaea</taxon>
        <taxon>Methanobacteriati</taxon>
        <taxon>Methanobacteriota</taxon>
        <taxon>Stenosarchaea group</taxon>
        <taxon>Halobacteria</taxon>
        <taxon>Halobacteriales</taxon>
        <taxon>Natronoarchaeaceae</taxon>
        <taxon>Natranaeroarchaeum</taxon>
    </lineage>
</organism>
<dbReference type="InterPro" id="IPR011761">
    <property type="entry name" value="ATP-grasp"/>
</dbReference>
<proteinExistence type="predicted"/>
<name>A0AAE3K513_9EURY</name>
<accession>A0AAE3K513</accession>
<feature type="region of interest" description="Disordered" evidence="2">
    <location>
        <begin position="43"/>
        <end position="63"/>
    </location>
</feature>
<dbReference type="PROSITE" id="PS50975">
    <property type="entry name" value="ATP_GRASP"/>
    <property type="match status" value="1"/>
</dbReference>
<keyword evidence="1" id="KW-0547">Nucleotide-binding</keyword>
<keyword evidence="5" id="KW-1185">Reference proteome</keyword>
<dbReference type="Gene3D" id="3.30.470.20">
    <property type="entry name" value="ATP-grasp fold, B domain"/>
    <property type="match status" value="1"/>
</dbReference>
<evidence type="ECO:0000256" key="1">
    <source>
        <dbReference type="PROSITE-ProRule" id="PRU00409"/>
    </source>
</evidence>
<evidence type="ECO:0000256" key="2">
    <source>
        <dbReference type="SAM" id="MobiDB-lite"/>
    </source>
</evidence>
<gene>
    <name evidence="4" type="ORF">AArcSt11_08005</name>
</gene>
<dbReference type="GO" id="GO:0046872">
    <property type="term" value="F:metal ion binding"/>
    <property type="evidence" value="ECO:0007669"/>
    <property type="project" value="InterPro"/>
</dbReference>
<dbReference type="EMBL" id="JAKRVY010000003">
    <property type="protein sequence ID" value="MCL9813596.1"/>
    <property type="molecule type" value="Genomic_DNA"/>
</dbReference>
<sequence length="397" mass="44323">MQAERKFGETVIVPEGGPSSVACLRALGEHGIRTIGISESEQAPALASKHCTERRTVPDPKKDREGFRDALLELAARADVRAIAPMREVDVFTLARYRSEFTDHLLPTWPDFETLRDVHDRTRLVEIAADAGVATPRTRLLSETDDWDRKQVVKPRFALLAEEYEESMPPDRLGSPGSAELLQPGVEPNREQLREQMGHEPIVQEYVPGSEYALWALYDDGEAVATCGKHQLRAYKYSGGTSIARETTSIPALERAGRAVLDALEYDGPASVQFVRNERTDEFTLLEVNPRFWLSLSCPVVAGLDFPQLFWQLAGGETVDSVPSYEDGVATHLLRGEAVHLHSVLRDEFPLVDPPPFTEALRDVAVSLYEEPNFDYLSLDDPRPFVKDVQNVVPFGE</sequence>
<dbReference type="GO" id="GO:0005524">
    <property type="term" value="F:ATP binding"/>
    <property type="evidence" value="ECO:0007669"/>
    <property type="project" value="UniProtKB-UniRule"/>
</dbReference>
<comment type="caution">
    <text evidence="4">The sequence shown here is derived from an EMBL/GenBank/DDBJ whole genome shotgun (WGS) entry which is preliminary data.</text>
</comment>
<reference evidence="4 5" key="1">
    <citation type="journal article" date="2022" name="Syst. Appl. Microbiol.">
        <title>Natronocalculus amylovorans gen. nov., sp. nov., and Natranaeroarchaeum aerophilus sp. nov., dominant culturable amylolytic natronoarchaea from hypersaline soda lakes in southwestern Siberia.</title>
        <authorList>
            <person name="Sorokin D.Y."/>
            <person name="Elcheninov A.G."/>
            <person name="Khizhniak T.V."/>
            <person name="Koenen M."/>
            <person name="Bale N.J."/>
            <person name="Damste J.S.S."/>
            <person name="Kublanov I.V."/>
        </authorList>
    </citation>
    <scope>NUCLEOTIDE SEQUENCE [LARGE SCALE GENOMIC DNA]</scope>
    <source>
        <strain evidence="4 5">AArc-St1-1</strain>
    </source>
</reference>
<dbReference type="Proteomes" id="UP001202674">
    <property type="component" value="Unassembled WGS sequence"/>
</dbReference>
<dbReference type="Pfam" id="PF15632">
    <property type="entry name" value="ATPgrasp_Ter"/>
    <property type="match status" value="1"/>
</dbReference>
<evidence type="ECO:0000259" key="3">
    <source>
        <dbReference type="PROSITE" id="PS50975"/>
    </source>
</evidence>
<dbReference type="RefSeq" id="WP_250596126.1">
    <property type="nucleotide sequence ID" value="NZ_JAKRVY010000003.1"/>
</dbReference>
<protein>
    <submittedName>
        <fullName evidence="4">ATP-grasp domain-containing protein</fullName>
    </submittedName>
</protein>
<dbReference type="Gene3D" id="3.40.50.20">
    <property type="match status" value="1"/>
</dbReference>
<evidence type="ECO:0000313" key="4">
    <source>
        <dbReference type="EMBL" id="MCL9813596.1"/>
    </source>
</evidence>
<keyword evidence="1" id="KW-0067">ATP-binding</keyword>
<feature type="compositionally biased region" description="Basic and acidic residues" evidence="2">
    <location>
        <begin position="50"/>
        <end position="63"/>
    </location>
</feature>
<dbReference type="AlphaFoldDB" id="A0AAE3K513"/>
<evidence type="ECO:0000313" key="5">
    <source>
        <dbReference type="Proteomes" id="UP001202674"/>
    </source>
</evidence>